<sequence length="191" mass="20305">METTDFGRRELLKLGLTTGTLLAATGLVLPEEAWAKGAGSIIAHLNGAIDKENRAIWAYRTASGTGKLSDPVLRTALAFMNQHKEHAAALSAAVKNLKGHPAQMRAKYDLSAFNPDLNDEKGILTLALKLESDAVKAYYKALGMLGNPGLRASAAGIFADEAMHVAILRNVLGLDPVPVAFVTDPTVWSLS</sequence>
<evidence type="ECO:0000313" key="2">
    <source>
        <dbReference type="Proteomes" id="UP000703893"/>
    </source>
</evidence>
<proteinExistence type="predicted"/>
<dbReference type="CDD" id="cd00657">
    <property type="entry name" value="Ferritin_like"/>
    <property type="match status" value="1"/>
</dbReference>
<dbReference type="Gene3D" id="1.20.1260.10">
    <property type="match status" value="1"/>
</dbReference>
<reference evidence="1 2" key="1">
    <citation type="submission" date="2019-03" db="EMBL/GenBank/DDBJ databases">
        <title>Lake Tanganyika Metagenome-Assembled Genomes (MAGs).</title>
        <authorList>
            <person name="Tran P."/>
        </authorList>
    </citation>
    <scope>NUCLEOTIDE SEQUENCE [LARGE SCALE GENOMIC DNA]</scope>
    <source>
        <strain evidence="1">K_DeepCast_65m_m2_236</strain>
    </source>
</reference>
<dbReference type="Pfam" id="PF13668">
    <property type="entry name" value="Ferritin_2"/>
    <property type="match status" value="1"/>
</dbReference>
<dbReference type="SUPFAM" id="SSF47240">
    <property type="entry name" value="Ferritin-like"/>
    <property type="match status" value="1"/>
</dbReference>
<dbReference type="EMBL" id="VGJX01000140">
    <property type="protein sequence ID" value="MBM3274167.1"/>
    <property type="molecule type" value="Genomic_DNA"/>
</dbReference>
<protein>
    <submittedName>
        <fullName evidence="1">Ferritin-like domain-containing protein</fullName>
    </submittedName>
</protein>
<gene>
    <name evidence="1" type="ORF">FJZ00_03375</name>
</gene>
<evidence type="ECO:0000313" key="1">
    <source>
        <dbReference type="EMBL" id="MBM3274167.1"/>
    </source>
</evidence>
<dbReference type="InterPro" id="IPR006311">
    <property type="entry name" value="TAT_signal"/>
</dbReference>
<accession>A0A937X4L4</accession>
<name>A0A937X4L4_9BACT</name>
<dbReference type="InterPro" id="IPR009078">
    <property type="entry name" value="Ferritin-like_SF"/>
</dbReference>
<dbReference type="Proteomes" id="UP000703893">
    <property type="component" value="Unassembled WGS sequence"/>
</dbReference>
<comment type="caution">
    <text evidence="1">The sequence shown here is derived from an EMBL/GenBank/DDBJ whole genome shotgun (WGS) entry which is preliminary data.</text>
</comment>
<organism evidence="1 2">
    <name type="scientific">Candidatus Tanganyikabacteria bacterium</name>
    <dbReference type="NCBI Taxonomy" id="2961651"/>
    <lineage>
        <taxon>Bacteria</taxon>
        <taxon>Bacillati</taxon>
        <taxon>Candidatus Sericytochromatia</taxon>
        <taxon>Candidatus Tanganyikabacteria</taxon>
    </lineage>
</organism>
<dbReference type="AlphaFoldDB" id="A0A937X4L4"/>
<dbReference type="PROSITE" id="PS51318">
    <property type="entry name" value="TAT"/>
    <property type="match status" value="1"/>
</dbReference>
<dbReference type="InterPro" id="IPR012347">
    <property type="entry name" value="Ferritin-like"/>
</dbReference>